<proteinExistence type="predicted"/>
<dbReference type="PANTHER" id="PTHR43128:SF16">
    <property type="entry name" value="L-LACTATE DEHYDROGENASE"/>
    <property type="match status" value="1"/>
</dbReference>
<dbReference type="PANTHER" id="PTHR43128">
    <property type="entry name" value="L-2-HYDROXYCARBOXYLATE DEHYDROGENASE (NAD(P)(+))"/>
    <property type="match status" value="1"/>
</dbReference>
<keyword evidence="2" id="KW-0520">NAD</keyword>
<dbReference type="InterPro" id="IPR036291">
    <property type="entry name" value="NAD(P)-bd_dom_sf"/>
</dbReference>
<dbReference type="InterPro" id="IPR001557">
    <property type="entry name" value="L-lactate/malate_DH"/>
</dbReference>
<dbReference type="OrthoDB" id="5405561at2759"/>
<dbReference type="Pfam" id="PF00056">
    <property type="entry name" value="Ldh_1_N"/>
    <property type="match status" value="1"/>
</dbReference>
<dbReference type="Proteomes" id="UP000030690">
    <property type="component" value="Unassembled WGS sequence"/>
</dbReference>
<dbReference type="GO" id="GO:0004459">
    <property type="term" value="F:L-lactate dehydrogenase (NAD+) activity"/>
    <property type="evidence" value="ECO:0007669"/>
    <property type="project" value="TreeGrafter"/>
</dbReference>
<gene>
    <name evidence="4" type="ORF">PFFVO_04108</name>
</gene>
<dbReference type="AlphaFoldDB" id="A0A024V1X0"/>
<keyword evidence="1" id="KW-0560">Oxidoreductase</keyword>
<name>A0A024V1X0_PLAFA</name>
<evidence type="ECO:0000256" key="2">
    <source>
        <dbReference type="ARBA" id="ARBA00023027"/>
    </source>
</evidence>
<dbReference type="PRINTS" id="PR00086">
    <property type="entry name" value="LLDHDRGNASE"/>
</dbReference>
<evidence type="ECO:0000313" key="4">
    <source>
        <dbReference type="EMBL" id="ETW17003.1"/>
    </source>
</evidence>
<reference evidence="4 5" key="1">
    <citation type="submission" date="2013-02" db="EMBL/GenBank/DDBJ databases">
        <title>The Genome Annotation of Plasmodium falciparum Vietnam Oak-Knoll (FVO).</title>
        <authorList>
            <consortium name="The Broad Institute Genome Sequencing Platform"/>
            <consortium name="The Broad Institute Genome Sequencing Center for Infectious Disease"/>
            <person name="Neafsey D."/>
            <person name="Hoffman S."/>
            <person name="Volkman S."/>
            <person name="Rosenthal P."/>
            <person name="Walker B."/>
            <person name="Young S.K."/>
            <person name="Zeng Q."/>
            <person name="Gargeya S."/>
            <person name="Fitzgerald M."/>
            <person name="Haas B."/>
            <person name="Abouelleil A."/>
            <person name="Allen A.W."/>
            <person name="Alvarado L."/>
            <person name="Arachchi H.M."/>
            <person name="Berlin A.M."/>
            <person name="Chapman S.B."/>
            <person name="Gainer-Dewar J."/>
            <person name="Goldberg J."/>
            <person name="Griggs A."/>
            <person name="Gujja S."/>
            <person name="Hansen M."/>
            <person name="Howarth C."/>
            <person name="Imamovic A."/>
            <person name="Ireland A."/>
            <person name="Larimer J."/>
            <person name="McCowan C."/>
            <person name="Murphy C."/>
            <person name="Pearson M."/>
            <person name="Poon T.W."/>
            <person name="Priest M."/>
            <person name="Roberts A."/>
            <person name="Saif S."/>
            <person name="Shea T."/>
            <person name="Sisk P."/>
            <person name="Sykes S."/>
            <person name="Wortman J."/>
            <person name="Nusbaum C."/>
            <person name="Birren B."/>
        </authorList>
    </citation>
    <scope>NUCLEOTIDE SEQUENCE [LARGE SCALE GENOMIC DNA]</scope>
    <source>
        <strain evidence="5">Vietnam Oak-Knoll (FVO)</strain>
    </source>
</reference>
<reference evidence="4 5" key="2">
    <citation type="submission" date="2013-02" db="EMBL/GenBank/DDBJ databases">
        <title>The Genome Sequence of Plasmodium falciparum Vietnam Oak-Knoll (FVO).</title>
        <authorList>
            <consortium name="The Broad Institute Genome Sequencing Platform"/>
            <consortium name="The Broad Institute Genome Sequencing Center for Infectious Disease"/>
            <person name="Neafsey D."/>
            <person name="Cheeseman I."/>
            <person name="Volkman S."/>
            <person name="Adams J."/>
            <person name="Walker B."/>
            <person name="Young S.K."/>
            <person name="Zeng Q."/>
            <person name="Gargeya S."/>
            <person name="Fitzgerald M."/>
            <person name="Haas B."/>
            <person name="Abouelleil A."/>
            <person name="Alvarado L."/>
            <person name="Arachchi H.M."/>
            <person name="Berlin A.M."/>
            <person name="Chapman S.B."/>
            <person name="Dewar J."/>
            <person name="Goldberg J."/>
            <person name="Griggs A."/>
            <person name="Gujja S."/>
            <person name="Hansen M."/>
            <person name="Howarth C."/>
            <person name="Imamovic A."/>
            <person name="Larimer J."/>
            <person name="McCowan C."/>
            <person name="Murphy C."/>
            <person name="Neiman D."/>
            <person name="Pearson M."/>
            <person name="Priest M."/>
            <person name="Roberts A."/>
            <person name="Saif S."/>
            <person name="Shea T."/>
            <person name="Sisk P."/>
            <person name="Sykes S."/>
            <person name="Wortman J."/>
            <person name="Nusbaum C."/>
            <person name="Birren B."/>
        </authorList>
    </citation>
    <scope>NUCLEOTIDE SEQUENCE [LARGE SCALE GENOMIC DNA]</scope>
    <source>
        <strain evidence="5">Vietnam Oak-Knoll (FVO)</strain>
    </source>
</reference>
<dbReference type="EMBL" id="KI925135">
    <property type="protein sequence ID" value="ETW17003.1"/>
    <property type="molecule type" value="Genomic_DNA"/>
</dbReference>
<dbReference type="FunFam" id="3.40.50.720:FF:000407">
    <property type="entry name" value="Oxidoreductase, putative"/>
    <property type="match status" value="1"/>
</dbReference>
<dbReference type="Gene3D" id="3.40.50.720">
    <property type="entry name" value="NAD(P)-binding Rossmann-like Domain"/>
    <property type="match status" value="1"/>
</dbReference>
<feature type="domain" description="Lactate/malate dehydrogenase N-terminal" evidence="3">
    <location>
        <begin position="8"/>
        <end position="152"/>
    </location>
</feature>
<evidence type="ECO:0000259" key="3">
    <source>
        <dbReference type="Pfam" id="PF00056"/>
    </source>
</evidence>
<evidence type="ECO:0000313" key="5">
    <source>
        <dbReference type="Proteomes" id="UP000030690"/>
    </source>
</evidence>
<protein>
    <recommendedName>
        <fullName evidence="3">Lactate/malate dehydrogenase N-terminal domain-containing protein</fullName>
    </recommendedName>
</protein>
<sequence>MTSVKHPKISVLGAGDIGCALAHMICEKNLGDVVLHDFRKDLPKGRALDILHTRPLNRSRINILGTNEITDIKDSLVVVVTIEVSEREFAEFDEEDLEKQVYTSNVKLLKEVAKSLKKHCPQAFVVVTTSPVDCMAKVLQEHANIPPHKICGMAGVLHSARLRHNLAEKLRVQNNK</sequence>
<dbReference type="SUPFAM" id="SSF51735">
    <property type="entry name" value="NAD(P)-binding Rossmann-fold domains"/>
    <property type="match status" value="1"/>
</dbReference>
<dbReference type="InterPro" id="IPR001236">
    <property type="entry name" value="Lactate/malate_DH_N"/>
</dbReference>
<organism evidence="4 5">
    <name type="scientific">Plasmodium falciparum Vietnam Oak-Knoll</name>
    <name type="common">FVO</name>
    <dbReference type="NCBI Taxonomy" id="1036723"/>
    <lineage>
        <taxon>Eukaryota</taxon>
        <taxon>Sar</taxon>
        <taxon>Alveolata</taxon>
        <taxon>Apicomplexa</taxon>
        <taxon>Aconoidasida</taxon>
        <taxon>Haemosporida</taxon>
        <taxon>Plasmodiidae</taxon>
        <taxon>Plasmodium</taxon>
        <taxon>Plasmodium (Laverania)</taxon>
    </lineage>
</organism>
<evidence type="ECO:0000256" key="1">
    <source>
        <dbReference type="ARBA" id="ARBA00023002"/>
    </source>
</evidence>
<accession>A0A024V1X0</accession>
<dbReference type="GO" id="GO:0006089">
    <property type="term" value="P:lactate metabolic process"/>
    <property type="evidence" value="ECO:0007669"/>
    <property type="project" value="TreeGrafter"/>
</dbReference>